<dbReference type="Proteomes" id="UP000014500">
    <property type="component" value="Unassembled WGS sequence"/>
</dbReference>
<evidence type="ECO:0000256" key="1">
    <source>
        <dbReference type="SAM" id="MobiDB-lite"/>
    </source>
</evidence>
<reference evidence="3" key="1">
    <citation type="submission" date="2011-05" db="EMBL/GenBank/DDBJ databases">
        <authorList>
            <person name="Richards S.R."/>
            <person name="Qu J."/>
            <person name="Jiang H."/>
            <person name="Jhangiani S.N."/>
            <person name="Agravi P."/>
            <person name="Goodspeed R."/>
            <person name="Gross S."/>
            <person name="Mandapat C."/>
            <person name="Jackson L."/>
            <person name="Mathew T."/>
            <person name="Pu L."/>
            <person name="Thornton R."/>
            <person name="Saada N."/>
            <person name="Wilczek-Boney K.B."/>
            <person name="Lee S."/>
            <person name="Kovar C."/>
            <person name="Wu Y."/>
            <person name="Scherer S.E."/>
            <person name="Worley K.C."/>
            <person name="Muzny D.M."/>
            <person name="Gibbs R."/>
        </authorList>
    </citation>
    <scope>NUCLEOTIDE SEQUENCE</scope>
    <source>
        <strain evidence="3">Brora</strain>
    </source>
</reference>
<name>T1J9A2_STRMM</name>
<dbReference type="EnsemblMetazoa" id="SMAR010294-RA">
    <property type="protein sequence ID" value="SMAR010294-PA"/>
    <property type="gene ID" value="SMAR010294"/>
</dbReference>
<accession>T1J9A2</accession>
<dbReference type="PhylomeDB" id="T1J9A2"/>
<sequence>MKTLKEMQNTLKDNTTSQLETFQRAVNESNEKLITFLQVTTNAISQVTAQNLTAFSKTINEQNSQLDELKGTIIIQNLQLSEFNETINEQNSQLFQYNETIHEQNDLMNKLNETINGQYMNTLLVISEQKNQYVTIFDEIISDLAKFDQRVKKLEVTVHKMKQEPKKPGGQETKPGQEPERQHRA</sequence>
<evidence type="ECO:0000313" key="3">
    <source>
        <dbReference type="Proteomes" id="UP000014500"/>
    </source>
</evidence>
<reference evidence="2" key="2">
    <citation type="submission" date="2015-02" db="UniProtKB">
        <authorList>
            <consortium name="EnsemblMetazoa"/>
        </authorList>
    </citation>
    <scope>IDENTIFICATION</scope>
</reference>
<evidence type="ECO:0000313" key="2">
    <source>
        <dbReference type="EnsemblMetazoa" id="SMAR010294-PA"/>
    </source>
</evidence>
<keyword evidence="3" id="KW-1185">Reference proteome</keyword>
<protein>
    <submittedName>
        <fullName evidence="2">Uncharacterized protein</fullName>
    </submittedName>
</protein>
<dbReference type="AlphaFoldDB" id="T1J9A2"/>
<dbReference type="HOGENOM" id="CLU_1464850_0_0_1"/>
<dbReference type="EMBL" id="JH431971">
    <property type="status" value="NOT_ANNOTATED_CDS"/>
    <property type="molecule type" value="Genomic_DNA"/>
</dbReference>
<proteinExistence type="predicted"/>
<organism evidence="2 3">
    <name type="scientific">Strigamia maritima</name>
    <name type="common">European centipede</name>
    <name type="synonym">Geophilus maritimus</name>
    <dbReference type="NCBI Taxonomy" id="126957"/>
    <lineage>
        <taxon>Eukaryota</taxon>
        <taxon>Metazoa</taxon>
        <taxon>Ecdysozoa</taxon>
        <taxon>Arthropoda</taxon>
        <taxon>Myriapoda</taxon>
        <taxon>Chilopoda</taxon>
        <taxon>Pleurostigmophora</taxon>
        <taxon>Geophilomorpha</taxon>
        <taxon>Linotaeniidae</taxon>
        <taxon>Strigamia</taxon>
    </lineage>
</organism>
<feature type="region of interest" description="Disordered" evidence="1">
    <location>
        <begin position="159"/>
        <end position="185"/>
    </location>
</feature>